<proteinExistence type="predicted"/>
<accession>A0A939B6B4</accession>
<feature type="transmembrane region" description="Helical" evidence="1">
    <location>
        <begin position="223"/>
        <end position="242"/>
    </location>
</feature>
<feature type="transmembrane region" description="Helical" evidence="1">
    <location>
        <begin position="38"/>
        <end position="56"/>
    </location>
</feature>
<evidence type="ECO:0000313" key="3">
    <source>
        <dbReference type="Proteomes" id="UP000764045"/>
    </source>
</evidence>
<feature type="transmembrane region" description="Helical" evidence="1">
    <location>
        <begin position="159"/>
        <end position="179"/>
    </location>
</feature>
<comment type="caution">
    <text evidence="2">The sequence shown here is derived from an EMBL/GenBank/DDBJ whole genome shotgun (WGS) entry which is preliminary data.</text>
</comment>
<dbReference type="Proteomes" id="UP000764045">
    <property type="component" value="Unassembled WGS sequence"/>
</dbReference>
<gene>
    <name evidence="2" type="ORF">H6B30_14965</name>
</gene>
<keyword evidence="1" id="KW-0812">Transmembrane</keyword>
<protein>
    <submittedName>
        <fullName evidence="2">Uncharacterized protein</fullName>
    </submittedName>
</protein>
<keyword evidence="1" id="KW-0472">Membrane</keyword>
<evidence type="ECO:0000256" key="1">
    <source>
        <dbReference type="SAM" id="Phobius"/>
    </source>
</evidence>
<name>A0A939B6B4_9BACT</name>
<keyword evidence="3" id="KW-1185">Reference proteome</keyword>
<reference evidence="2 3" key="1">
    <citation type="journal article" date="2021" name="Sci. Rep.">
        <title>The distribution of antibiotic resistance genes in chicken gut microbiota commensals.</title>
        <authorList>
            <person name="Juricova H."/>
            <person name="Matiasovicova J."/>
            <person name="Kubasova T."/>
            <person name="Cejkova D."/>
            <person name="Rychlik I."/>
        </authorList>
    </citation>
    <scope>NUCLEOTIDE SEQUENCE [LARGE SCALE GENOMIC DNA]</scope>
    <source>
        <strain evidence="2 3">An819</strain>
    </source>
</reference>
<dbReference type="AlphaFoldDB" id="A0A939B6B4"/>
<organism evidence="2 3">
    <name type="scientific">Marseilla massiliensis</name>
    <dbReference type="NCBI Taxonomy" id="1841864"/>
    <lineage>
        <taxon>Bacteria</taxon>
        <taxon>Pseudomonadati</taxon>
        <taxon>Bacteroidota</taxon>
        <taxon>Bacteroidia</taxon>
        <taxon>Bacteroidales</taxon>
        <taxon>Prevotellaceae</taxon>
        <taxon>Marseilla</taxon>
    </lineage>
</organism>
<feature type="transmembrane region" description="Helical" evidence="1">
    <location>
        <begin position="130"/>
        <end position="153"/>
    </location>
</feature>
<feature type="transmembrane region" description="Helical" evidence="1">
    <location>
        <begin position="91"/>
        <end position="110"/>
    </location>
</feature>
<feature type="transmembrane region" description="Helical" evidence="1">
    <location>
        <begin position="68"/>
        <end position="85"/>
    </location>
</feature>
<sequence length="248" mass="26402">MIRILTMGNFDRKSLLLLTGGCAVAAFGVWLGSIAGGFWALALVGLSVCGVVALGLRGLLRRLSDQTLMVDGILLVGILACLSLEQSALVVNMVFAALAVFLCADVAAWFRQWRGSQSDGAVADAGRGVVASFVAQLVLGVALLVGVGVVAFASGVGPWRWPLAVVLSLLCVCLLAVVVRPRSAGGVLRRELRVGLELDLAFMAITLYAFCCSDFQLGHWLPLWLVALDVLFFASDIARWRLDRTARI</sequence>
<dbReference type="RefSeq" id="WP_205112003.1">
    <property type="nucleotide sequence ID" value="NZ_JACJJL010000040.1"/>
</dbReference>
<keyword evidence="1" id="KW-1133">Transmembrane helix</keyword>
<evidence type="ECO:0000313" key="2">
    <source>
        <dbReference type="EMBL" id="MBM6663027.1"/>
    </source>
</evidence>
<dbReference type="EMBL" id="JACJJL010000040">
    <property type="protein sequence ID" value="MBM6663027.1"/>
    <property type="molecule type" value="Genomic_DNA"/>
</dbReference>